<proteinExistence type="predicted"/>
<organism evidence="1">
    <name type="scientific">viral metagenome</name>
    <dbReference type="NCBI Taxonomy" id="1070528"/>
    <lineage>
        <taxon>unclassified sequences</taxon>
        <taxon>metagenomes</taxon>
        <taxon>organismal metagenomes</taxon>
    </lineage>
</organism>
<name>A0A6C0HJM6_9ZZZZ</name>
<accession>A0A6C0HJM6</accession>
<dbReference type="EMBL" id="MN739974">
    <property type="protein sequence ID" value="QHT80812.1"/>
    <property type="molecule type" value="Genomic_DNA"/>
</dbReference>
<sequence>MGRCDTATASIGLKIRLSDLISQCTEENASLILEMLHDGWIEDENDYFNEVYSMICDTLSTTELKRCATHAFTHHGTYHKSRDGRVTPTLEEGCLFDKFLLVPVKKILETERWGHRDGVNGSSRPIDFDLYVMIDKYKSIERAEIVFMLEQRAG</sequence>
<reference evidence="1" key="1">
    <citation type="journal article" date="2020" name="Nature">
        <title>Giant virus diversity and host interactions through global metagenomics.</title>
        <authorList>
            <person name="Schulz F."/>
            <person name="Roux S."/>
            <person name="Paez-Espino D."/>
            <person name="Jungbluth S."/>
            <person name="Walsh D.A."/>
            <person name="Denef V.J."/>
            <person name="McMahon K.D."/>
            <person name="Konstantinidis K.T."/>
            <person name="Eloe-Fadrosh E.A."/>
            <person name="Kyrpides N.C."/>
            <person name="Woyke T."/>
        </authorList>
    </citation>
    <scope>NUCLEOTIDE SEQUENCE</scope>
    <source>
        <strain evidence="1">GVMAG-M-3300023184-121</strain>
    </source>
</reference>
<evidence type="ECO:0000313" key="1">
    <source>
        <dbReference type="EMBL" id="QHT80812.1"/>
    </source>
</evidence>
<dbReference type="AlphaFoldDB" id="A0A6C0HJM6"/>
<protein>
    <submittedName>
        <fullName evidence="1">Uncharacterized protein</fullName>
    </submittedName>
</protein>